<accession>A0A0B8T3Y9</accession>
<gene>
    <name evidence="1" type="ORF">DI53_2172</name>
</gene>
<comment type="caution">
    <text evidence="1">The sequence shown here is derived from an EMBL/GenBank/DDBJ whole genome shotgun (WGS) entry which is preliminary data.</text>
</comment>
<keyword evidence="2" id="KW-1185">Reference proteome</keyword>
<dbReference type="RefSeq" id="WP_157836771.1">
    <property type="nucleotide sequence ID" value="NZ_JJMU01000032.1"/>
</dbReference>
<dbReference type="PATRIC" id="fig|1229276.3.peg.2234"/>
<dbReference type="AlphaFoldDB" id="A0A0B8T3Y9"/>
<dbReference type="EMBL" id="JJMU01000032">
    <property type="protein sequence ID" value="KGE13978.1"/>
    <property type="molecule type" value="Genomic_DNA"/>
</dbReference>
<name>A0A0B8T3Y9_9SPHI</name>
<reference evidence="2" key="1">
    <citation type="submission" date="2014-04" db="EMBL/GenBank/DDBJ databases">
        <title>Whole-Genome optical mapping and complete genome sequence of Sphingobacterium deserti sp. nov., a new spaces isolated from desert in the west of China.</title>
        <authorList>
            <person name="Teng C."/>
            <person name="Zhou Z."/>
            <person name="Li X."/>
            <person name="Chen M."/>
            <person name="Lin M."/>
            <person name="Wang L."/>
            <person name="Su S."/>
            <person name="Zhang C."/>
            <person name="Zhang W."/>
        </authorList>
    </citation>
    <scope>NUCLEOTIDE SEQUENCE [LARGE SCALE GENOMIC DNA]</scope>
    <source>
        <strain evidence="2">ACCC05744</strain>
    </source>
</reference>
<organism evidence="1 2">
    <name type="scientific">Sphingobacterium deserti</name>
    <dbReference type="NCBI Taxonomy" id="1229276"/>
    <lineage>
        <taxon>Bacteria</taxon>
        <taxon>Pseudomonadati</taxon>
        <taxon>Bacteroidota</taxon>
        <taxon>Sphingobacteriia</taxon>
        <taxon>Sphingobacteriales</taxon>
        <taxon>Sphingobacteriaceae</taxon>
        <taxon>Sphingobacterium</taxon>
    </lineage>
</organism>
<dbReference type="STRING" id="1229276.DI53_2172"/>
<dbReference type="Proteomes" id="UP000031802">
    <property type="component" value="Unassembled WGS sequence"/>
</dbReference>
<proteinExistence type="predicted"/>
<evidence type="ECO:0000313" key="2">
    <source>
        <dbReference type="Proteomes" id="UP000031802"/>
    </source>
</evidence>
<sequence>MPDLASSLKINMEGEAGGVVNGSQSLRNALFVLETDLKRLGANLQSFLLTYLNRY</sequence>
<evidence type="ECO:0000313" key="1">
    <source>
        <dbReference type="EMBL" id="KGE13978.1"/>
    </source>
</evidence>
<reference evidence="1 2" key="2">
    <citation type="journal article" date="2015" name="PLoS ONE">
        <title>Whole-Genome Optical Mapping and Finished Genome Sequence of Sphingobacterium deserti sp. nov., a New Species Isolated from the Western Desert of China.</title>
        <authorList>
            <person name="Teng C."/>
            <person name="Zhou Z."/>
            <person name="Molnar I."/>
            <person name="Li X."/>
            <person name="Tang R."/>
            <person name="Chen M."/>
            <person name="Wang L."/>
            <person name="Su S."/>
            <person name="Zhang W."/>
            <person name="Lin M."/>
        </authorList>
    </citation>
    <scope>NUCLEOTIDE SEQUENCE [LARGE SCALE GENOMIC DNA]</scope>
    <source>
        <strain evidence="2">ACCC05744</strain>
    </source>
</reference>
<protein>
    <submittedName>
        <fullName evidence="1">Uncharacterized protein</fullName>
    </submittedName>
</protein>